<proteinExistence type="predicted"/>
<accession>A0AAW1QWA8</accession>
<evidence type="ECO:0000313" key="3">
    <source>
        <dbReference type="Proteomes" id="UP001438707"/>
    </source>
</evidence>
<gene>
    <name evidence="2" type="ORF">WJX74_004345</name>
</gene>
<organism evidence="2 3">
    <name type="scientific">Apatococcus lobatus</name>
    <dbReference type="NCBI Taxonomy" id="904363"/>
    <lineage>
        <taxon>Eukaryota</taxon>
        <taxon>Viridiplantae</taxon>
        <taxon>Chlorophyta</taxon>
        <taxon>core chlorophytes</taxon>
        <taxon>Trebouxiophyceae</taxon>
        <taxon>Chlorellales</taxon>
        <taxon>Chlorellaceae</taxon>
        <taxon>Apatococcus</taxon>
    </lineage>
</organism>
<dbReference type="Proteomes" id="UP001438707">
    <property type="component" value="Unassembled WGS sequence"/>
</dbReference>
<dbReference type="AlphaFoldDB" id="A0AAW1QWA8"/>
<dbReference type="InterPro" id="IPR049733">
    <property type="entry name" value="CCDC61_N"/>
</dbReference>
<feature type="compositionally biased region" description="Low complexity" evidence="1">
    <location>
        <begin position="386"/>
        <end position="402"/>
    </location>
</feature>
<protein>
    <recommendedName>
        <fullName evidence="4">Coiled-coil domain-containing protein 61</fullName>
    </recommendedName>
</protein>
<feature type="compositionally biased region" description="Basic and acidic residues" evidence="1">
    <location>
        <begin position="215"/>
        <end position="225"/>
    </location>
</feature>
<feature type="compositionally biased region" description="Low complexity" evidence="1">
    <location>
        <begin position="590"/>
        <end position="602"/>
    </location>
</feature>
<evidence type="ECO:0000313" key="2">
    <source>
        <dbReference type="EMBL" id="KAK9825531.1"/>
    </source>
</evidence>
<feature type="compositionally biased region" description="Low complexity" evidence="1">
    <location>
        <begin position="441"/>
        <end position="470"/>
    </location>
</feature>
<feature type="compositionally biased region" description="Polar residues" evidence="1">
    <location>
        <begin position="511"/>
        <end position="525"/>
    </location>
</feature>
<evidence type="ECO:0008006" key="4">
    <source>
        <dbReference type="Google" id="ProtNLM"/>
    </source>
</evidence>
<feature type="region of interest" description="Disordered" evidence="1">
    <location>
        <begin position="215"/>
        <end position="234"/>
    </location>
</feature>
<dbReference type="EMBL" id="JALJOS010000024">
    <property type="protein sequence ID" value="KAK9825531.1"/>
    <property type="molecule type" value="Genomic_DNA"/>
</dbReference>
<feature type="region of interest" description="Disordered" evidence="1">
    <location>
        <begin position="580"/>
        <end position="655"/>
    </location>
</feature>
<comment type="caution">
    <text evidence="2">The sequence shown here is derived from an EMBL/GenBank/DDBJ whole genome shotgun (WGS) entry which is preliminary data.</text>
</comment>
<name>A0AAW1QWA8_9CHLO</name>
<evidence type="ECO:0000256" key="1">
    <source>
        <dbReference type="SAM" id="MobiDB-lite"/>
    </source>
</evidence>
<keyword evidence="3" id="KW-1185">Reference proteome</keyword>
<dbReference type="CDD" id="cd22284">
    <property type="entry name" value="HD_CCDC61_N"/>
    <property type="match status" value="1"/>
</dbReference>
<feature type="region of interest" description="Disordered" evidence="1">
    <location>
        <begin position="327"/>
        <end position="557"/>
    </location>
</feature>
<feature type="compositionally biased region" description="Basic and acidic residues" evidence="1">
    <location>
        <begin position="526"/>
        <end position="536"/>
    </location>
</feature>
<reference evidence="2 3" key="1">
    <citation type="journal article" date="2024" name="Nat. Commun.">
        <title>Phylogenomics reveals the evolutionary origins of lichenization in chlorophyte algae.</title>
        <authorList>
            <person name="Puginier C."/>
            <person name="Libourel C."/>
            <person name="Otte J."/>
            <person name="Skaloud P."/>
            <person name="Haon M."/>
            <person name="Grisel S."/>
            <person name="Petersen M."/>
            <person name="Berrin J.G."/>
            <person name="Delaux P.M."/>
            <person name="Dal Grande F."/>
            <person name="Keller J."/>
        </authorList>
    </citation>
    <scope>NUCLEOTIDE SEQUENCE [LARGE SCALE GENOMIC DNA]</scope>
    <source>
        <strain evidence="2 3">SAG 2145</strain>
    </source>
</reference>
<feature type="compositionally biased region" description="Polar residues" evidence="1">
    <location>
        <begin position="362"/>
        <end position="375"/>
    </location>
</feature>
<sequence>MQQSSANSPTKQDTAPSAELDVQALIKFHGTEFAIHLATVKGETLRVLVERQEDASRWHGEFSAKHIEDVTSKTGSFKKYGVFIRMLITAVQQTSDSVVVDLLTFADLEELKSRRAASSAAAAAQKPAGTQAQPAPSGLQPSNKRYLILTYAAEFDRVHYPLPLAYEERPDPERLKGLIRQLRLQLTEAGQKPLVRKGNDPWAEVHRLREENARLQRQAEQHGQESEEPSTSEELARLVEEVQESARELHLVQQERDLLQQRSESAEAEIEELQTLHRRELRHCTKATEQAQEVEGVAERELKDLRRTCRELEREIGLLQRSSTTRTIPSRLLPQAKGYGSSAGRHAWGGPSPYGRGLPSSGAGSRPTSRGTSPLPSRPASCGRTPPLSRSSSPAASLHAPPGRSRRPPHADSSRPRSAPTRHRFDPTQYVREQQERQRGRSPSPAASRLPSYPSSVGTSPARSRASSIGRSRREQGPGQPRPASRSPVPPRPMRPHTSVPQASREDLSARSPQARKSLQPSSARIDTHTSREGHPRHAAQQQWSHHHPPDDLHRIPAGLARATSPGRALTDVKARLAHYAQRQQPSAKSRPSSPLPQQRSSQTREGKRLMPQQHRRSPDSRLPVQGHRSPKHNSPPRQQPDLVRIPAGSHGQPAAGLFRSIKAEVFDTSRTEMADIDSRLHALQNFLRAAKSGVAPPKHVHG</sequence>